<dbReference type="AlphaFoldDB" id="X1EGE2"/>
<proteinExistence type="predicted"/>
<evidence type="ECO:0000313" key="1">
    <source>
        <dbReference type="EMBL" id="GAH32376.1"/>
    </source>
</evidence>
<organism evidence="1">
    <name type="scientific">marine sediment metagenome</name>
    <dbReference type="NCBI Taxonomy" id="412755"/>
    <lineage>
        <taxon>unclassified sequences</taxon>
        <taxon>metagenomes</taxon>
        <taxon>ecological metagenomes</taxon>
    </lineage>
</organism>
<gene>
    <name evidence="1" type="ORF">S03H2_19779</name>
</gene>
<protein>
    <submittedName>
        <fullName evidence="1">Uncharacterized protein</fullName>
    </submittedName>
</protein>
<dbReference type="InterPro" id="IPR043733">
    <property type="entry name" value="DUF5677"/>
</dbReference>
<comment type="caution">
    <text evidence="1">The sequence shown here is derived from an EMBL/GenBank/DDBJ whole genome shotgun (WGS) entry which is preliminary data.</text>
</comment>
<accession>X1EGE2</accession>
<dbReference type="EMBL" id="BARU01010360">
    <property type="protein sequence ID" value="GAH32376.1"/>
    <property type="molecule type" value="Genomic_DNA"/>
</dbReference>
<name>X1EGE2_9ZZZZ</name>
<sequence length="157" mass="18518">MAEIKKDIEDIERILKQDNFIDINEKYEKMRIKKTGEEAFWYKAYGVKSLRQIAEMVGRLAEYEIFYPAGSDVTHSTSYRDHVRFHEGMITFEPIRKLEGADSVLQNIIGIALSSYKSILKNYRYGELSHFKKKYIQDWRDGFQNITHVTYSAETTE</sequence>
<reference evidence="1" key="1">
    <citation type="journal article" date="2014" name="Front. Microbiol.">
        <title>High frequency of phylogenetically diverse reductive dehalogenase-homologous genes in deep subseafloor sedimentary metagenomes.</title>
        <authorList>
            <person name="Kawai M."/>
            <person name="Futagami T."/>
            <person name="Toyoda A."/>
            <person name="Takaki Y."/>
            <person name="Nishi S."/>
            <person name="Hori S."/>
            <person name="Arai W."/>
            <person name="Tsubouchi T."/>
            <person name="Morono Y."/>
            <person name="Uchiyama I."/>
            <person name="Ito T."/>
            <person name="Fujiyama A."/>
            <person name="Inagaki F."/>
            <person name="Takami H."/>
        </authorList>
    </citation>
    <scope>NUCLEOTIDE SEQUENCE</scope>
    <source>
        <strain evidence="1">Expedition CK06-06</strain>
    </source>
</reference>
<dbReference type="Pfam" id="PF18928">
    <property type="entry name" value="DUF5677"/>
    <property type="match status" value="1"/>
</dbReference>